<dbReference type="CTD" id="51239"/>
<feature type="repeat" description="ANK" evidence="3">
    <location>
        <begin position="132"/>
        <end position="164"/>
    </location>
</feature>
<dbReference type="GeneID" id="129342735"/>
<evidence type="ECO:0000313" key="5">
    <source>
        <dbReference type="Proteomes" id="UP001190640"/>
    </source>
</evidence>
<dbReference type="InterPro" id="IPR002110">
    <property type="entry name" value="Ankyrin_rpt"/>
</dbReference>
<feature type="compositionally biased region" description="Basic and acidic residues" evidence="4">
    <location>
        <begin position="184"/>
        <end position="200"/>
    </location>
</feature>
<dbReference type="PANTHER" id="PTHR24171">
    <property type="entry name" value="ANKYRIN REPEAT DOMAIN-CONTAINING PROTEIN 39-RELATED"/>
    <property type="match status" value="1"/>
</dbReference>
<evidence type="ECO:0000313" key="8">
    <source>
        <dbReference type="RefSeq" id="XP_054854621.1"/>
    </source>
</evidence>
<feature type="repeat" description="ANK" evidence="3">
    <location>
        <begin position="66"/>
        <end position="98"/>
    </location>
</feature>
<dbReference type="PRINTS" id="PR01415">
    <property type="entry name" value="ANKYRIN"/>
</dbReference>
<evidence type="ECO:0000313" key="6">
    <source>
        <dbReference type="RefSeq" id="XP_054854619.1"/>
    </source>
</evidence>
<dbReference type="Pfam" id="PF12796">
    <property type="entry name" value="Ank_2"/>
    <property type="match status" value="1"/>
</dbReference>
<evidence type="ECO:0000256" key="3">
    <source>
        <dbReference type="PROSITE-ProRule" id="PRU00023"/>
    </source>
</evidence>
<reference evidence="6 7" key="1">
    <citation type="submission" date="2025-04" db="UniProtKB">
        <authorList>
            <consortium name="RefSeq"/>
        </authorList>
    </citation>
    <scope>IDENTIFICATION</scope>
    <source>
        <tissue evidence="6 7">Blood</tissue>
    </source>
</reference>
<accession>A0AA97KAM5</accession>
<evidence type="ECO:0000256" key="4">
    <source>
        <dbReference type="SAM" id="MobiDB-lite"/>
    </source>
</evidence>
<keyword evidence="5" id="KW-1185">Reference proteome</keyword>
<keyword evidence="2 3" id="KW-0040">ANK repeat</keyword>
<dbReference type="InterPro" id="IPR036770">
    <property type="entry name" value="Ankyrin_rpt-contain_sf"/>
</dbReference>
<dbReference type="RefSeq" id="XP_054854621.1">
    <property type="nucleotide sequence ID" value="XM_054998646.1"/>
</dbReference>
<dbReference type="SUPFAM" id="SSF48403">
    <property type="entry name" value="Ankyrin repeat"/>
    <property type="match status" value="1"/>
</dbReference>
<dbReference type="RefSeq" id="XP_054854620.1">
    <property type="nucleotide sequence ID" value="XM_054998645.1"/>
</dbReference>
<evidence type="ECO:0000256" key="1">
    <source>
        <dbReference type="ARBA" id="ARBA00022737"/>
    </source>
</evidence>
<gene>
    <name evidence="6 7 8" type="primary">ANKRD39</name>
</gene>
<name>A0AA97KAM5_EUBMA</name>
<dbReference type="GO" id="GO:0004842">
    <property type="term" value="F:ubiquitin-protein transferase activity"/>
    <property type="evidence" value="ECO:0007669"/>
    <property type="project" value="TreeGrafter"/>
</dbReference>
<proteinExistence type="predicted"/>
<dbReference type="GO" id="GO:0031436">
    <property type="term" value="C:BRCA1-BARD1 complex"/>
    <property type="evidence" value="ECO:0007669"/>
    <property type="project" value="TreeGrafter"/>
</dbReference>
<sequence length="207" mass="22905">MMMTSLSGHRKDGSCCSNRSAVLSVHQSVQEMDFERGIWYAALNGDLSGVKKHVLQHGKVNESDPLGYTALHYASRNGHYDVCQFLLENKAIPDAQTHGGATPLHRASYCGHINIVKLLLDQGADPFIRDDDGMTCLHKAAENGHQALCILLLEHNSALRHIRDKKLSRPCDLVPDDQEELRKLLDKSELPASDSRESKELGSPTVL</sequence>
<keyword evidence="1" id="KW-0677">Repeat</keyword>
<dbReference type="RefSeq" id="XP_054854619.1">
    <property type="nucleotide sequence ID" value="XM_054998644.1"/>
</dbReference>
<dbReference type="GO" id="GO:0070531">
    <property type="term" value="C:BRCA1-A complex"/>
    <property type="evidence" value="ECO:0007669"/>
    <property type="project" value="TreeGrafter"/>
</dbReference>
<dbReference type="Pfam" id="PF00023">
    <property type="entry name" value="Ank"/>
    <property type="match status" value="1"/>
</dbReference>
<dbReference type="Gene3D" id="1.25.40.20">
    <property type="entry name" value="Ankyrin repeat-containing domain"/>
    <property type="match status" value="1"/>
</dbReference>
<dbReference type="PROSITE" id="PS50088">
    <property type="entry name" value="ANK_REPEAT"/>
    <property type="match status" value="3"/>
</dbReference>
<feature type="region of interest" description="Disordered" evidence="4">
    <location>
        <begin position="184"/>
        <end position="207"/>
    </location>
</feature>
<feature type="repeat" description="ANK" evidence="3">
    <location>
        <begin position="99"/>
        <end position="131"/>
    </location>
</feature>
<dbReference type="AlphaFoldDB" id="A0AA97KAM5"/>
<dbReference type="SMART" id="SM00248">
    <property type="entry name" value="ANK"/>
    <property type="match status" value="3"/>
</dbReference>
<dbReference type="Proteomes" id="UP001190640">
    <property type="component" value="Chromosome 14"/>
</dbReference>
<dbReference type="GO" id="GO:0085020">
    <property type="term" value="P:protein K6-linked ubiquitination"/>
    <property type="evidence" value="ECO:0007669"/>
    <property type="project" value="TreeGrafter"/>
</dbReference>
<organism evidence="5 7">
    <name type="scientific">Eublepharis macularius</name>
    <name type="common">Leopard gecko</name>
    <name type="synonym">Cyrtodactylus macularius</name>
    <dbReference type="NCBI Taxonomy" id="481883"/>
    <lineage>
        <taxon>Eukaryota</taxon>
        <taxon>Metazoa</taxon>
        <taxon>Chordata</taxon>
        <taxon>Craniata</taxon>
        <taxon>Vertebrata</taxon>
        <taxon>Euteleostomi</taxon>
        <taxon>Lepidosauria</taxon>
        <taxon>Squamata</taxon>
        <taxon>Bifurcata</taxon>
        <taxon>Gekkota</taxon>
        <taxon>Eublepharidae</taxon>
        <taxon>Eublepharinae</taxon>
        <taxon>Eublepharis</taxon>
    </lineage>
</organism>
<dbReference type="PANTHER" id="PTHR24171:SF9">
    <property type="entry name" value="ANKYRIN REPEAT DOMAIN-CONTAINING PROTEIN 39"/>
    <property type="match status" value="1"/>
</dbReference>
<protein>
    <submittedName>
        <fullName evidence="6 7">Ankyrin repeat domain-containing protein 39</fullName>
    </submittedName>
</protein>
<evidence type="ECO:0000256" key="2">
    <source>
        <dbReference type="ARBA" id="ARBA00023043"/>
    </source>
</evidence>
<dbReference type="PROSITE" id="PS50297">
    <property type="entry name" value="ANK_REP_REGION"/>
    <property type="match status" value="2"/>
</dbReference>
<dbReference type="KEGG" id="emc:129342735"/>
<evidence type="ECO:0000313" key="7">
    <source>
        <dbReference type="RefSeq" id="XP_054854620.1"/>
    </source>
</evidence>